<keyword evidence="6" id="KW-1185">Reference proteome</keyword>
<dbReference type="OrthoDB" id="277439at2759"/>
<proteinExistence type="inferred from homology"/>
<dbReference type="PANTHER" id="PTHR14150:SF12">
    <property type="entry name" value="U3 SMALL NUCLEOLAR RNA-ASSOCIATED PROTEIN 14 HOMOLOG A"/>
    <property type="match status" value="1"/>
</dbReference>
<protein>
    <submittedName>
        <fullName evidence="5">U3 small nucleolar RNA-associated protein 14 A</fullName>
    </submittedName>
</protein>
<dbReference type="AlphaFoldDB" id="A0A0C2NBQ1"/>
<evidence type="ECO:0000256" key="3">
    <source>
        <dbReference type="ARBA" id="ARBA00022553"/>
    </source>
</evidence>
<accession>A0A0C2NBQ1</accession>
<dbReference type="OMA" id="CETVDDW"/>
<evidence type="ECO:0000313" key="6">
    <source>
        <dbReference type="Proteomes" id="UP000031668"/>
    </source>
</evidence>
<dbReference type="Proteomes" id="UP000031668">
    <property type="component" value="Unassembled WGS sequence"/>
</dbReference>
<keyword evidence="4" id="KW-0539">Nucleus</keyword>
<dbReference type="Pfam" id="PF04615">
    <property type="entry name" value="Utp14"/>
    <property type="match status" value="2"/>
</dbReference>
<comment type="similarity">
    <text evidence="2">Belongs to the UTP14 family.</text>
</comment>
<dbReference type="EMBL" id="JWZT01001777">
    <property type="protein sequence ID" value="KII71407.1"/>
    <property type="molecule type" value="Genomic_DNA"/>
</dbReference>
<dbReference type="GO" id="GO:0032040">
    <property type="term" value="C:small-subunit processome"/>
    <property type="evidence" value="ECO:0007669"/>
    <property type="project" value="InterPro"/>
</dbReference>
<evidence type="ECO:0000256" key="2">
    <source>
        <dbReference type="ARBA" id="ARBA00007774"/>
    </source>
</evidence>
<dbReference type="InterPro" id="IPR006709">
    <property type="entry name" value="SSU_processome_Utp14"/>
</dbReference>
<keyword evidence="3" id="KW-0597">Phosphoprotein</keyword>
<gene>
    <name evidence="5" type="ORF">RF11_11513</name>
</gene>
<name>A0A0C2NBQ1_THEKT</name>
<comment type="caution">
    <text evidence="5">The sequence shown here is derived from an EMBL/GenBank/DDBJ whole genome shotgun (WGS) entry which is preliminary data.</text>
</comment>
<organism evidence="5 6">
    <name type="scientific">Thelohanellus kitauei</name>
    <name type="common">Myxosporean</name>
    <dbReference type="NCBI Taxonomy" id="669202"/>
    <lineage>
        <taxon>Eukaryota</taxon>
        <taxon>Metazoa</taxon>
        <taxon>Cnidaria</taxon>
        <taxon>Myxozoa</taxon>
        <taxon>Myxosporea</taxon>
        <taxon>Bivalvulida</taxon>
        <taxon>Platysporina</taxon>
        <taxon>Myxobolidae</taxon>
        <taxon>Thelohanellus</taxon>
    </lineage>
</organism>
<evidence type="ECO:0000256" key="1">
    <source>
        <dbReference type="ARBA" id="ARBA00004604"/>
    </source>
</evidence>
<reference evidence="5 6" key="1">
    <citation type="journal article" date="2014" name="Genome Biol. Evol.">
        <title>The genome of the myxosporean Thelohanellus kitauei shows adaptations to nutrient acquisition within its fish host.</title>
        <authorList>
            <person name="Yang Y."/>
            <person name="Xiong J."/>
            <person name="Zhou Z."/>
            <person name="Huo F."/>
            <person name="Miao W."/>
            <person name="Ran C."/>
            <person name="Liu Y."/>
            <person name="Zhang J."/>
            <person name="Feng J."/>
            <person name="Wang M."/>
            <person name="Wang M."/>
            <person name="Wang L."/>
            <person name="Yao B."/>
        </authorList>
    </citation>
    <scope>NUCLEOTIDE SEQUENCE [LARGE SCALE GENOMIC DNA]</scope>
    <source>
        <strain evidence="5">Wuqing</strain>
    </source>
</reference>
<sequence length="548" mass="64068">MKTKSKMESENHKKLINDLQSVVGRIDKTSVKKVKTIPDTEPLHVYRKNVDDLDFSEILQHSKVSMSQFKIKGDLTRSSPAQPDHIIEKKQKAASYKKLRKRMDDWQDVIEENRNAKVLRFPLDQEAISAPSIAEWTENKPVEEETPANQEASLLETLSKLTDAEKTLLNQINLNEEIEKQKYLSQFYNFIHKYGVERNRVKKIKSKNYHRNLKKRQLKSLKNINIDEMKSSQPGVYQQELEKLDKLRAEERARLKHRGGSKWQRNLLLKGSKNHKDVEALLEQQKINQKLIQKQPDKDDIIQTEKIESFSDWLPCKLQPSNVDKCSQPPKFYADLKSVLHDFMPKNKPQNETDDENIRTQIEAPVKFDFTTVNHELFEKNEDVNFDAHDRNLNDIAEAFQDDNAVSNFIEENCQEEDKEDEQCHGWGKWVTPSTLKNPKPQSKKENSVKSNVIFNIPDNNELRKLQPSYIPEKFRAEYEQSLKIPIGKEWNTYFEHNRMIQPRVQTVPGAAIPPLDPSNKPEHGFRKLRKIVKKLPPKVREILISKL</sequence>
<dbReference type="PANTHER" id="PTHR14150">
    <property type="entry name" value="U3 SMALL NUCLEOLAR RNA-ASSOCIATED PROTEIN 14"/>
    <property type="match status" value="1"/>
</dbReference>
<comment type="subcellular location">
    <subcellularLocation>
        <location evidence="1">Nucleus</location>
        <location evidence="1">Nucleolus</location>
    </subcellularLocation>
</comment>
<evidence type="ECO:0000313" key="5">
    <source>
        <dbReference type="EMBL" id="KII71407.1"/>
    </source>
</evidence>
<evidence type="ECO:0000256" key="4">
    <source>
        <dbReference type="ARBA" id="ARBA00023242"/>
    </source>
</evidence>
<dbReference type="GO" id="GO:0006364">
    <property type="term" value="P:rRNA processing"/>
    <property type="evidence" value="ECO:0007669"/>
    <property type="project" value="InterPro"/>
</dbReference>